<dbReference type="SUPFAM" id="SSF55073">
    <property type="entry name" value="Nucleotide cyclase"/>
    <property type="match status" value="1"/>
</dbReference>
<comment type="caution">
    <text evidence="6">The sequence shown here is derived from an EMBL/GenBank/DDBJ whole genome shotgun (WGS) entry which is preliminary data.</text>
</comment>
<evidence type="ECO:0000256" key="2">
    <source>
        <dbReference type="ARBA" id="ARBA00012528"/>
    </source>
</evidence>
<feature type="transmembrane region" description="Helical" evidence="4">
    <location>
        <begin position="149"/>
        <end position="168"/>
    </location>
</feature>
<organism evidence="6 7">
    <name type="scientific">Vreelandella songnenensis</name>
    <dbReference type="NCBI Taxonomy" id="1176243"/>
    <lineage>
        <taxon>Bacteria</taxon>
        <taxon>Pseudomonadati</taxon>
        <taxon>Pseudomonadota</taxon>
        <taxon>Gammaproteobacteria</taxon>
        <taxon>Oceanospirillales</taxon>
        <taxon>Halomonadaceae</taxon>
        <taxon>Vreelandella</taxon>
    </lineage>
</organism>
<feature type="transmembrane region" description="Helical" evidence="4">
    <location>
        <begin position="40"/>
        <end position="59"/>
    </location>
</feature>
<evidence type="ECO:0000259" key="5">
    <source>
        <dbReference type="PROSITE" id="PS50887"/>
    </source>
</evidence>
<dbReference type="RefSeq" id="WP_106375182.1">
    <property type="nucleotide sequence ID" value="NZ_PVTK01000006.1"/>
</dbReference>
<dbReference type="InterPro" id="IPR043128">
    <property type="entry name" value="Rev_trsase/Diguanyl_cyclase"/>
</dbReference>
<keyword evidence="4" id="KW-0472">Membrane</keyword>
<dbReference type="NCBIfam" id="TIGR00254">
    <property type="entry name" value="GGDEF"/>
    <property type="match status" value="1"/>
</dbReference>
<dbReference type="SMART" id="SM00267">
    <property type="entry name" value="GGDEF"/>
    <property type="match status" value="1"/>
</dbReference>
<feature type="transmembrane region" description="Helical" evidence="4">
    <location>
        <begin position="103"/>
        <end position="120"/>
    </location>
</feature>
<protein>
    <recommendedName>
        <fullName evidence="2">diguanylate cyclase</fullName>
        <ecNumber evidence="2">2.7.7.65</ecNumber>
    </recommendedName>
</protein>
<dbReference type="AlphaFoldDB" id="A0A2T0V213"/>
<sequence length="402" mass="45403">MINDTLLKAIETELESERFRLRFAKALETRFEADTHRRRSHTMVVAGLIAIPIYCFFLINDYSFRNEIFTQILLLRLGSVFAFTLPIFWLIYRGVAPAVRETLMASIIVMTMLIACLILTASTAPFSYFDVFSFGLILIAGNIFFPLRFAYACLSSAVSILIMLIFVADYEPMPREAKNLAMLGIFTTTLFTLVTNYRLERSERKSYLLVLREKLRAGYYQKDNQKLSQLSMTDSLTNIANRRQFDAELATRWKETAEQRSCLGLMVIDIDHFKAYNDYYGHVQGDECLRQVAAAMQSESRGTDLLARFGGEEFVLLMANTTPAAAQQAADRIRHTIEALQIPNHGYSPDSIITVSVGVATICPGDNLQAGDLLRLADAALYKAKHDGRNRTWAVDEKTATV</sequence>
<feature type="transmembrane region" description="Helical" evidence="4">
    <location>
        <begin position="71"/>
        <end position="91"/>
    </location>
</feature>
<keyword evidence="4" id="KW-1133">Transmembrane helix</keyword>
<dbReference type="EC" id="2.7.7.65" evidence="2"/>
<dbReference type="GO" id="GO:1902201">
    <property type="term" value="P:negative regulation of bacterial-type flagellum-dependent cell motility"/>
    <property type="evidence" value="ECO:0007669"/>
    <property type="project" value="TreeGrafter"/>
</dbReference>
<dbReference type="GO" id="GO:0052621">
    <property type="term" value="F:diguanylate cyclase activity"/>
    <property type="evidence" value="ECO:0007669"/>
    <property type="project" value="UniProtKB-EC"/>
</dbReference>
<feature type="domain" description="GGDEF" evidence="5">
    <location>
        <begin position="261"/>
        <end position="397"/>
    </location>
</feature>
<reference evidence="6 7" key="1">
    <citation type="submission" date="2018-03" db="EMBL/GenBank/DDBJ databases">
        <title>Genomic Encyclopedia of Type Strains, Phase III (KMG-III): the genomes of soil and plant-associated and newly described type strains.</title>
        <authorList>
            <person name="Whitman W."/>
        </authorList>
    </citation>
    <scope>NUCLEOTIDE SEQUENCE [LARGE SCALE GENOMIC DNA]</scope>
    <source>
        <strain evidence="6 7">CGMCC 1.12152</strain>
    </source>
</reference>
<dbReference type="InterPro" id="IPR050469">
    <property type="entry name" value="Diguanylate_Cyclase"/>
</dbReference>
<dbReference type="OrthoDB" id="9812260at2"/>
<keyword evidence="4" id="KW-0812">Transmembrane</keyword>
<accession>A0A2T0V213</accession>
<evidence type="ECO:0000256" key="3">
    <source>
        <dbReference type="ARBA" id="ARBA00034247"/>
    </source>
</evidence>
<comment type="cofactor">
    <cofactor evidence="1">
        <name>Mg(2+)</name>
        <dbReference type="ChEBI" id="CHEBI:18420"/>
    </cofactor>
</comment>
<evidence type="ECO:0000256" key="1">
    <source>
        <dbReference type="ARBA" id="ARBA00001946"/>
    </source>
</evidence>
<name>A0A2T0V213_9GAMM</name>
<dbReference type="PANTHER" id="PTHR45138:SF9">
    <property type="entry name" value="DIGUANYLATE CYCLASE DGCM-RELATED"/>
    <property type="match status" value="1"/>
</dbReference>
<dbReference type="PROSITE" id="PS50887">
    <property type="entry name" value="GGDEF"/>
    <property type="match status" value="1"/>
</dbReference>
<dbReference type="EMBL" id="PVTK01000006">
    <property type="protein sequence ID" value="PRY64212.1"/>
    <property type="molecule type" value="Genomic_DNA"/>
</dbReference>
<dbReference type="GO" id="GO:0043709">
    <property type="term" value="P:cell adhesion involved in single-species biofilm formation"/>
    <property type="evidence" value="ECO:0007669"/>
    <property type="project" value="TreeGrafter"/>
</dbReference>
<dbReference type="CDD" id="cd01949">
    <property type="entry name" value="GGDEF"/>
    <property type="match status" value="1"/>
</dbReference>
<comment type="catalytic activity">
    <reaction evidence="3">
        <text>2 GTP = 3',3'-c-di-GMP + 2 diphosphate</text>
        <dbReference type="Rhea" id="RHEA:24898"/>
        <dbReference type="ChEBI" id="CHEBI:33019"/>
        <dbReference type="ChEBI" id="CHEBI:37565"/>
        <dbReference type="ChEBI" id="CHEBI:58805"/>
        <dbReference type="EC" id="2.7.7.65"/>
    </reaction>
</comment>
<dbReference type="GO" id="GO:0005886">
    <property type="term" value="C:plasma membrane"/>
    <property type="evidence" value="ECO:0007669"/>
    <property type="project" value="TreeGrafter"/>
</dbReference>
<dbReference type="FunFam" id="3.30.70.270:FF:000001">
    <property type="entry name" value="Diguanylate cyclase domain protein"/>
    <property type="match status" value="1"/>
</dbReference>
<dbReference type="Proteomes" id="UP000237647">
    <property type="component" value="Unassembled WGS sequence"/>
</dbReference>
<proteinExistence type="predicted"/>
<dbReference type="InterPro" id="IPR000160">
    <property type="entry name" value="GGDEF_dom"/>
</dbReference>
<keyword evidence="7" id="KW-1185">Reference proteome</keyword>
<evidence type="ECO:0000256" key="4">
    <source>
        <dbReference type="SAM" id="Phobius"/>
    </source>
</evidence>
<evidence type="ECO:0000313" key="7">
    <source>
        <dbReference type="Proteomes" id="UP000237647"/>
    </source>
</evidence>
<dbReference type="Gene3D" id="3.30.70.270">
    <property type="match status" value="1"/>
</dbReference>
<dbReference type="Pfam" id="PF00990">
    <property type="entry name" value="GGDEF"/>
    <property type="match status" value="1"/>
</dbReference>
<gene>
    <name evidence="6" type="ORF">B0H98_106124</name>
</gene>
<evidence type="ECO:0000313" key="6">
    <source>
        <dbReference type="EMBL" id="PRY64212.1"/>
    </source>
</evidence>
<dbReference type="InterPro" id="IPR029787">
    <property type="entry name" value="Nucleotide_cyclase"/>
</dbReference>
<dbReference type="PANTHER" id="PTHR45138">
    <property type="entry name" value="REGULATORY COMPONENTS OF SENSORY TRANSDUCTION SYSTEM"/>
    <property type="match status" value="1"/>
</dbReference>
<feature type="transmembrane region" description="Helical" evidence="4">
    <location>
        <begin position="180"/>
        <end position="199"/>
    </location>
</feature>